<organism evidence="1">
    <name type="scientific">marine sediment metagenome</name>
    <dbReference type="NCBI Taxonomy" id="412755"/>
    <lineage>
        <taxon>unclassified sequences</taxon>
        <taxon>metagenomes</taxon>
        <taxon>ecological metagenomes</taxon>
    </lineage>
</organism>
<sequence>LLRANQILALSGTTDIECPDCEGYRSTFSEFSSESCMDCTTCGNTGVIKHPWKVSVVLENGELPLISRKRAESAVGERDCGERIFEAEEKEDNIRWVLHGAEIQRDKDKYDSGYRQVVE</sequence>
<accession>A0A0F9BHY0</accession>
<dbReference type="EMBL" id="LAZR01040853">
    <property type="protein sequence ID" value="KKL13442.1"/>
    <property type="molecule type" value="Genomic_DNA"/>
</dbReference>
<protein>
    <submittedName>
        <fullName evidence="1">Uncharacterized protein</fullName>
    </submittedName>
</protein>
<proteinExistence type="predicted"/>
<dbReference type="AlphaFoldDB" id="A0A0F9BHY0"/>
<feature type="non-terminal residue" evidence="1">
    <location>
        <position position="1"/>
    </location>
</feature>
<name>A0A0F9BHY0_9ZZZZ</name>
<gene>
    <name evidence="1" type="ORF">LCGC14_2525710</name>
</gene>
<evidence type="ECO:0000313" key="1">
    <source>
        <dbReference type="EMBL" id="KKL13442.1"/>
    </source>
</evidence>
<reference evidence="1" key="1">
    <citation type="journal article" date="2015" name="Nature">
        <title>Complex archaea that bridge the gap between prokaryotes and eukaryotes.</title>
        <authorList>
            <person name="Spang A."/>
            <person name="Saw J.H."/>
            <person name="Jorgensen S.L."/>
            <person name="Zaremba-Niedzwiedzka K."/>
            <person name="Martijn J."/>
            <person name="Lind A.E."/>
            <person name="van Eijk R."/>
            <person name="Schleper C."/>
            <person name="Guy L."/>
            <person name="Ettema T.J."/>
        </authorList>
    </citation>
    <scope>NUCLEOTIDE SEQUENCE</scope>
</reference>
<comment type="caution">
    <text evidence="1">The sequence shown here is derived from an EMBL/GenBank/DDBJ whole genome shotgun (WGS) entry which is preliminary data.</text>
</comment>